<dbReference type="Gene3D" id="3.40.309.10">
    <property type="entry name" value="Aldehyde Dehydrogenase, Chain A, domain 2"/>
    <property type="match status" value="1"/>
</dbReference>
<dbReference type="Gene3D" id="3.40.605.10">
    <property type="entry name" value="Aldehyde Dehydrogenase, Chain A, domain 1"/>
    <property type="match status" value="1"/>
</dbReference>
<dbReference type="InterPro" id="IPR029510">
    <property type="entry name" value="Ald_DH_CS_GLU"/>
</dbReference>
<keyword evidence="6" id="KW-1185">Reference proteome</keyword>
<dbReference type="Pfam" id="PF00171">
    <property type="entry name" value="Aldedh"/>
    <property type="match status" value="1"/>
</dbReference>
<name>A0ABU7WHV6_9GAMM</name>
<organism evidence="5 6">
    <name type="scientific">Luteimonas flava</name>
    <dbReference type="NCBI Taxonomy" id="3115822"/>
    <lineage>
        <taxon>Bacteria</taxon>
        <taxon>Pseudomonadati</taxon>
        <taxon>Pseudomonadota</taxon>
        <taxon>Gammaproteobacteria</taxon>
        <taxon>Lysobacterales</taxon>
        <taxon>Lysobacteraceae</taxon>
        <taxon>Luteimonas</taxon>
    </lineage>
</organism>
<dbReference type="InterPro" id="IPR016161">
    <property type="entry name" value="Ald_DH/histidinol_DH"/>
</dbReference>
<feature type="domain" description="Aldehyde dehydrogenase" evidence="4">
    <location>
        <begin position="17"/>
        <end position="472"/>
    </location>
</feature>
<evidence type="ECO:0000259" key="4">
    <source>
        <dbReference type="Pfam" id="PF00171"/>
    </source>
</evidence>
<evidence type="ECO:0000313" key="6">
    <source>
        <dbReference type="Proteomes" id="UP001358324"/>
    </source>
</evidence>
<evidence type="ECO:0000256" key="2">
    <source>
        <dbReference type="PROSITE-ProRule" id="PRU10007"/>
    </source>
</evidence>
<dbReference type="PROSITE" id="PS00687">
    <property type="entry name" value="ALDEHYDE_DEHYDR_GLU"/>
    <property type="match status" value="1"/>
</dbReference>
<proteinExistence type="inferred from homology"/>
<gene>
    <name evidence="5" type="ORF">V3391_15145</name>
</gene>
<dbReference type="InterPro" id="IPR016162">
    <property type="entry name" value="Ald_DH_N"/>
</dbReference>
<dbReference type="SUPFAM" id="SSF53720">
    <property type="entry name" value="ALDH-like"/>
    <property type="match status" value="1"/>
</dbReference>
<keyword evidence="1 3" id="KW-0560">Oxidoreductase</keyword>
<dbReference type="InterPro" id="IPR015590">
    <property type="entry name" value="Aldehyde_DH_dom"/>
</dbReference>
<protein>
    <submittedName>
        <fullName evidence="5">Aldehyde dehydrogenase family protein</fullName>
    </submittedName>
</protein>
<feature type="active site" evidence="2">
    <location>
        <position position="244"/>
    </location>
</feature>
<evidence type="ECO:0000256" key="3">
    <source>
        <dbReference type="RuleBase" id="RU003345"/>
    </source>
</evidence>
<accession>A0ABU7WHV6</accession>
<reference evidence="5 6" key="1">
    <citation type="submission" date="2024-01" db="EMBL/GenBank/DDBJ databases">
        <title>Novel species of the genus Luteimonas isolated from rivers.</title>
        <authorList>
            <person name="Lu H."/>
        </authorList>
    </citation>
    <scope>NUCLEOTIDE SEQUENCE [LARGE SCALE GENOMIC DNA]</scope>
    <source>
        <strain evidence="5 6">SMYT11W</strain>
    </source>
</reference>
<dbReference type="RefSeq" id="WP_332079266.1">
    <property type="nucleotide sequence ID" value="NZ_JAZHBM010000003.1"/>
</dbReference>
<sequence length="478" mass="50884">MHKTHLLIDNQDVATDDYLEVRDPGRTADIVGLLAQGTAAHVDQAVQAAHRAYAGWRDTPLSQRQALLTQAADLLAAEGPGVAELMARESGMLVPTNKAEAGMSAAIIRDNVDLATEFLKPLQVEDEASWVSVEKRSIGVIAGIIPWNAPIILTMRKLAPALVCGNTLVLKPAPTAALGLSALLKKIAALFPPGVINVVHGGAEVGTALTTHPLVRKVSFTGGGAVAKAIMKAAADSIKGVQFELGGNDPAIVLADANLDDVIPKIVGGVFRRSGQFCFAVKRIYVQRPIYDAFFEKFIAEVDRFKVGHPLAEGATFGPVNNRAQFEYLQGLAERTRAAGAELIELGSKLDASTWDDGYYLLPAVVKHAAPDLEVVVNEQFGPIIPIVAFDDVEEAIRLANDSELGLASSVWSRDADQAVAIASRIEAGMTFINNAGTSRIGQKNSPFGGVKQSGIGRESSEVGLSEYVEYHAINFHK</sequence>
<evidence type="ECO:0000313" key="5">
    <source>
        <dbReference type="EMBL" id="MEF3083550.1"/>
    </source>
</evidence>
<comment type="similarity">
    <text evidence="3">Belongs to the aldehyde dehydrogenase family.</text>
</comment>
<dbReference type="PANTHER" id="PTHR11699">
    <property type="entry name" value="ALDEHYDE DEHYDROGENASE-RELATED"/>
    <property type="match status" value="1"/>
</dbReference>
<dbReference type="EMBL" id="JAZHBM010000003">
    <property type="protein sequence ID" value="MEF3083550.1"/>
    <property type="molecule type" value="Genomic_DNA"/>
</dbReference>
<evidence type="ECO:0000256" key="1">
    <source>
        <dbReference type="ARBA" id="ARBA00023002"/>
    </source>
</evidence>
<dbReference type="Proteomes" id="UP001358324">
    <property type="component" value="Unassembled WGS sequence"/>
</dbReference>
<comment type="caution">
    <text evidence="5">The sequence shown here is derived from an EMBL/GenBank/DDBJ whole genome shotgun (WGS) entry which is preliminary data.</text>
</comment>
<dbReference type="InterPro" id="IPR016163">
    <property type="entry name" value="Ald_DH_C"/>
</dbReference>